<dbReference type="Proteomes" id="UP000191518">
    <property type="component" value="Unassembled WGS sequence"/>
</dbReference>
<sequence length="99" mass="11164">MGSNLCAAAQSLAKVVIPRFSYSDFEALRDIMDTNTLVNLAHEVQDQLWVDKLNETYKYFQYIVGQDLDHLVQQPNSTVANLIVRGKKDCTVVGVMDLE</sequence>
<gene>
    <name evidence="1" type="ORF">PENVUL_c023G05375</name>
</gene>
<comment type="caution">
    <text evidence="1">The sequence shown here is derived from an EMBL/GenBank/DDBJ whole genome shotgun (WGS) entry which is preliminary data.</text>
</comment>
<protein>
    <submittedName>
        <fullName evidence="1">Uncharacterized protein</fullName>
    </submittedName>
</protein>
<keyword evidence="2" id="KW-1185">Reference proteome</keyword>
<evidence type="ECO:0000313" key="2">
    <source>
        <dbReference type="Proteomes" id="UP000191518"/>
    </source>
</evidence>
<reference evidence="2" key="1">
    <citation type="journal article" date="2017" name="Nat. Microbiol.">
        <title>Global analysis of biosynthetic gene clusters reveals vast potential of secondary metabolite production in Penicillium species.</title>
        <authorList>
            <person name="Nielsen J.C."/>
            <person name="Grijseels S."/>
            <person name="Prigent S."/>
            <person name="Ji B."/>
            <person name="Dainat J."/>
            <person name="Nielsen K.F."/>
            <person name="Frisvad J.C."/>
            <person name="Workman M."/>
            <person name="Nielsen J."/>
        </authorList>
    </citation>
    <scope>NUCLEOTIDE SEQUENCE [LARGE SCALE GENOMIC DNA]</scope>
    <source>
        <strain evidence="2">IBT 29486</strain>
    </source>
</reference>
<dbReference type="AlphaFoldDB" id="A0A1V6RUU8"/>
<accession>A0A1V6RUU8</accession>
<evidence type="ECO:0000313" key="1">
    <source>
        <dbReference type="EMBL" id="OQE05547.1"/>
    </source>
</evidence>
<organism evidence="1 2">
    <name type="scientific">Penicillium vulpinum</name>
    <dbReference type="NCBI Taxonomy" id="29845"/>
    <lineage>
        <taxon>Eukaryota</taxon>
        <taxon>Fungi</taxon>
        <taxon>Dikarya</taxon>
        <taxon>Ascomycota</taxon>
        <taxon>Pezizomycotina</taxon>
        <taxon>Eurotiomycetes</taxon>
        <taxon>Eurotiomycetidae</taxon>
        <taxon>Eurotiales</taxon>
        <taxon>Aspergillaceae</taxon>
        <taxon>Penicillium</taxon>
    </lineage>
</organism>
<proteinExistence type="predicted"/>
<dbReference type="EMBL" id="MDYP01000023">
    <property type="protein sequence ID" value="OQE05547.1"/>
    <property type="molecule type" value="Genomic_DNA"/>
</dbReference>
<name>A0A1V6RUU8_9EURO</name>